<proteinExistence type="predicted"/>
<evidence type="ECO:0000313" key="1">
    <source>
        <dbReference type="EMBL" id="JAE31268.1"/>
    </source>
</evidence>
<dbReference type="AlphaFoldDB" id="A0A0A9HEC2"/>
<dbReference type="EMBL" id="GBRH01166628">
    <property type="protein sequence ID" value="JAE31268.1"/>
    <property type="molecule type" value="Transcribed_RNA"/>
</dbReference>
<reference evidence="1" key="2">
    <citation type="journal article" date="2015" name="Data Brief">
        <title>Shoot transcriptome of the giant reed, Arundo donax.</title>
        <authorList>
            <person name="Barrero R.A."/>
            <person name="Guerrero F.D."/>
            <person name="Moolhuijzen P."/>
            <person name="Goolsby J.A."/>
            <person name="Tidwell J."/>
            <person name="Bellgard S.E."/>
            <person name="Bellgard M.I."/>
        </authorList>
    </citation>
    <scope>NUCLEOTIDE SEQUENCE</scope>
    <source>
        <tissue evidence="1">Shoot tissue taken approximately 20 cm above the soil surface</tissue>
    </source>
</reference>
<protein>
    <submittedName>
        <fullName evidence="1">Uncharacterized protein</fullName>
    </submittedName>
</protein>
<sequence length="36" mass="4502">MKGVSIMNWFFTFQTPKQIEYIYVYKFLLYCSQIRD</sequence>
<reference evidence="1" key="1">
    <citation type="submission" date="2014-09" db="EMBL/GenBank/DDBJ databases">
        <authorList>
            <person name="Magalhaes I.L.F."/>
            <person name="Oliveira U."/>
            <person name="Santos F.R."/>
            <person name="Vidigal T.H.D.A."/>
            <person name="Brescovit A.D."/>
            <person name="Santos A.J."/>
        </authorList>
    </citation>
    <scope>NUCLEOTIDE SEQUENCE</scope>
    <source>
        <tissue evidence="1">Shoot tissue taken approximately 20 cm above the soil surface</tissue>
    </source>
</reference>
<accession>A0A0A9HEC2</accession>
<name>A0A0A9HEC2_ARUDO</name>
<organism evidence="1">
    <name type="scientific">Arundo donax</name>
    <name type="common">Giant reed</name>
    <name type="synonym">Donax arundinaceus</name>
    <dbReference type="NCBI Taxonomy" id="35708"/>
    <lineage>
        <taxon>Eukaryota</taxon>
        <taxon>Viridiplantae</taxon>
        <taxon>Streptophyta</taxon>
        <taxon>Embryophyta</taxon>
        <taxon>Tracheophyta</taxon>
        <taxon>Spermatophyta</taxon>
        <taxon>Magnoliopsida</taxon>
        <taxon>Liliopsida</taxon>
        <taxon>Poales</taxon>
        <taxon>Poaceae</taxon>
        <taxon>PACMAD clade</taxon>
        <taxon>Arundinoideae</taxon>
        <taxon>Arundineae</taxon>
        <taxon>Arundo</taxon>
    </lineage>
</organism>